<sequence>MFYLIRGHFKQVLRSIALTLTYTKTLSNSYFSVFSVPLWLVFPVLIP</sequence>
<dbReference type="AlphaFoldDB" id="A0A5P8W0I4"/>
<accession>A0A5P8W0I4</accession>
<dbReference type="KEGG" id="nsh:GXM_03263"/>
<protein>
    <submittedName>
        <fullName evidence="2">Uncharacterized protein</fullName>
    </submittedName>
</protein>
<dbReference type="Proteomes" id="UP000326678">
    <property type="component" value="Chromosome Gxm1"/>
</dbReference>
<organism evidence="2 3">
    <name type="scientific">Nostoc sphaeroides CCNUC1</name>
    <dbReference type="NCBI Taxonomy" id="2653204"/>
    <lineage>
        <taxon>Bacteria</taxon>
        <taxon>Bacillati</taxon>
        <taxon>Cyanobacteriota</taxon>
        <taxon>Cyanophyceae</taxon>
        <taxon>Nostocales</taxon>
        <taxon>Nostocaceae</taxon>
        <taxon>Nostoc</taxon>
    </lineage>
</organism>
<reference evidence="2 3" key="1">
    <citation type="submission" date="2019-10" db="EMBL/GenBank/DDBJ databases">
        <title>Genomic and transcriptomic insights into the perfect genentic adaptation of a filamentous nitrogen-fixing cyanobacterium to rice fields.</title>
        <authorList>
            <person name="Chen Z."/>
        </authorList>
    </citation>
    <scope>NUCLEOTIDE SEQUENCE [LARGE SCALE GENOMIC DNA]</scope>
    <source>
        <strain evidence="2">CCNUC1</strain>
    </source>
</reference>
<evidence type="ECO:0000256" key="1">
    <source>
        <dbReference type="SAM" id="Phobius"/>
    </source>
</evidence>
<name>A0A5P8W0I4_9NOSO</name>
<dbReference type="EMBL" id="CP045226">
    <property type="protein sequence ID" value="QFS45786.1"/>
    <property type="molecule type" value="Genomic_DNA"/>
</dbReference>
<feature type="transmembrane region" description="Helical" evidence="1">
    <location>
        <begin position="29"/>
        <end position="46"/>
    </location>
</feature>
<gene>
    <name evidence="2" type="ORF">GXM_03263</name>
</gene>
<keyword evidence="1" id="KW-0472">Membrane</keyword>
<keyword evidence="1" id="KW-1133">Transmembrane helix</keyword>
<keyword evidence="1" id="KW-0812">Transmembrane</keyword>
<evidence type="ECO:0000313" key="3">
    <source>
        <dbReference type="Proteomes" id="UP000326678"/>
    </source>
</evidence>
<keyword evidence="3" id="KW-1185">Reference proteome</keyword>
<proteinExistence type="predicted"/>
<evidence type="ECO:0000313" key="2">
    <source>
        <dbReference type="EMBL" id="QFS45786.1"/>
    </source>
</evidence>